<protein>
    <recommendedName>
        <fullName evidence="3">2-amino-4-hydroxy-6-hydroxymethyldihydropteridine diphosphokinase</fullName>
        <ecNumber evidence="3">2.7.6.3</ecNumber>
    </recommendedName>
</protein>
<dbReference type="OMA" id="EIFAYHG"/>
<dbReference type="PANTHER" id="PTHR43071">
    <property type="entry name" value="2-AMINO-4-HYDROXY-6-HYDROXYMETHYLDIHYDROPTERIDINE PYROPHOSPHOKINASE"/>
    <property type="match status" value="1"/>
</dbReference>
<dbReference type="NCBIfam" id="TIGR00525">
    <property type="entry name" value="folB"/>
    <property type="match status" value="1"/>
</dbReference>
<dbReference type="GO" id="GO:0004150">
    <property type="term" value="F:dihydroneopterin aldolase activity"/>
    <property type="evidence" value="ECO:0007669"/>
    <property type="project" value="InterPro"/>
</dbReference>
<dbReference type="RefSeq" id="WP_011277955.1">
    <property type="nucleotide sequence ID" value="NZ_BHWZ01000002.1"/>
</dbReference>
<dbReference type="GO" id="GO:0046654">
    <property type="term" value="P:tetrahydrofolate biosynthetic process"/>
    <property type="evidence" value="ECO:0007669"/>
    <property type="project" value="UniProtKB-UniPathway"/>
</dbReference>
<evidence type="ECO:0000256" key="3">
    <source>
        <dbReference type="ARBA" id="ARBA00013253"/>
    </source>
</evidence>
<dbReference type="CDD" id="cd00534">
    <property type="entry name" value="DHNA_DHNTPE"/>
    <property type="match status" value="1"/>
</dbReference>
<keyword evidence="6" id="KW-0418">Kinase</keyword>
<organism evidence="11 12">
    <name type="scientific">Sulfolobus acidocaldarius</name>
    <dbReference type="NCBI Taxonomy" id="2285"/>
    <lineage>
        <taxon>Archaea</taxon>
        <taxon>Thermoproteota</taxon>
        <taxon>Thermoprotei</taxon>
        <taxon>Sulfolobales</taxon>
        <taxon>Sulfolobaceae</taxon>
        <taxon>Sulfolobus</taxon>
    </lineage>
</organism>
<dbReference type="SUPFAM" id="SSF55620">
    <property type="entry name" value="Tetrahydrobiopterin biosynthesis enzymes-like"/>
    <property type="match status" value="1"/>
</dbReference>
<dbReference type="GeneID" id="14551607"/>
<keyword evidence="7" id="KW-0067">ATP-binding</keyword>
<dbReference type="Gene3D" id="3.30.70.560">
    <property type="entry name" value="7,8-Dihydro-6-hydroxymethylpterin-pyrophosphokinase HPPK"/>
    <property type="match status" value="1"/>
</dbReference>
<keyword evidence="8" id="KW-0289">Folate biosynthesis</keyword>
<evidence type="ECO:0000313" key="12">
    <source>
        <dbReference type="Proteomes" id="UP000060043"/>
    </source>
</evidence>
<feature type="domain" description="Dihydroneopterin aldolase/epimerase" evidence="9">
    <location>
        <begin position="5"/>
        <end position="115"/>
    </location>
</feature>
<evidence type="ECO:0000256" key="2">
    <source>
        <dbReference type="ARBA" id="ARBA00009640"/>
    </source>
</evidence>
<comment type="similarity">
    <text evidence="2">In the N-terminal section; belongs to the DHNA family.</text>
</comment>
<dbReference type="CDD" id="cd00483">
    <property type="entry name" value="HPPK"/>
    <property type="match status" value="1"/>
</dbReference>
<evidence type="ECO:0000256" key="1">
    <source>
        <dbReference type="ARBA" id="ARBA00005051"/>
    </source>
</evidence>
<dbReference type="InterPro" id="IPR000550">
    <property type="entry name" value="Hppk"/>
</dbReference>
<dbReference type="Proteomes" id="UP000065473">
    <property type="component" value="Chromosome"/>
</dbReference>
<dbReference type="Pfam" id="PF01288">
    <property type="entry name" value="HPPK"/>
    <property type="match status" value="1"/>
</dbReference>
<dbReference type="AlphaFoldDB" id="A0A0U3FLZ8"/>
<evidence type="ECO:0000256" key="7">
    <source>
        <dbReference type="ARBA" id="ARBA00022840"/>
    </source>
</evidence>
<dbReference type="PANTHER" id="PTHR43071:SF1">
    <property type="entry name" value="2-AMINO-4-HYDROXY-6-HYDROXYMETHYLDIHYDROPTERIDINE PYROPHOSPHOKINASE"/>
    <property type="match status" value="1"/>
</dbReference>
<dbReference type="STRING" id="1435377.SUSAZ_05135"/>
<sequence length="298" mass="34281">MTYKVSIEDLRLYTIIGVNPQEKETRQEVSIDVYYWADLRKGAKSDQLPETVDYKVLKKEIISYVENSSFNLLESLAYRLSKVVLQDNRIKKVVIKVGKPGALSRAKNVSVEVRAKRRDNLAKVYISIGSNINPEDNVRRAIELLDKMIKIKKISTVYLTKPIPPDQPDYFNCVVESRINISPKDLKYNILRRIESELGRERTKNKFLPRTIDLDLVLYGNQVINEEGVTVPDPEIEKREFLAIPLMELNEDLVIPGINKSIKEIVKKFEGVDMKPLTDFTSELRSLISGSRKKDPEQ</sequence>
<evidence type="ECO:0000256" key="8">
    <source>
        <dbReference type="ARBA" id="ARBA00022909"/>
    </source>
</evidence>
<accession>A0A0U3FLZ8</accession>
<dbReference type="EMBL" id="CP013695">
    <property type="protein sequence ID" value="ALU31387.1"/>
    <property type="molecule type" value="Genomic_DNA"/>
</dbReference>
<evidence type="ECO:0000313" key="10">
    <source>
        <dbReference type="EMBL" id="ALU28671.1"/>
    </source>
</evidence>
<dbReference type="EMBL" id="CP013694">
    <property type="protein sequence ID" value="ALU28671.1"/>
    <property type="molecule type" value="Genomic_DNA"/>
</dbReference>
<dbReference type="GO" id="GO:0003848">
    <property type="term" value="F:2-amino-4-hydroxy-6-hydroxymethyldihydropteridine diphosphokinase activity"/>
    <property type="evidence" value="ECO:0007669"/>
    <property type="project" value="UniProtKB-EC"/>
</dbReference>
<keyword evidence="5" id="KW-0547">Nucleotide-binding</keyword>
<evidence type="ECO:0000256" key="4">
    <source>
        <dbReference type="ARBA" id="ARBA00022679"/>
    </source>
</evidence>
<evidence type="ECO:0000313" key="13">
    <source>
        <dbReference type="Proteomes" id="UP000065473"/>
    </source>
</evidence>
<dbReference type="InterPro" id="IPR043133">
    <property type="entry name" value="GTP-CH-I_C/QueF"/>
</dbReference>
<dbReference type="PaxDb" id="1435377-SUSAZ_05135"/>
<dbReference type="Proteomes" id="UP000060043">
    <property type="component" value="Chromosome"/>
</dbReference>
<dbReference type="SMART" id="SM00905">
    <property type="entry name" value="FolB"/>
    <property type="match status" value="1"/>
</dbReference>
<dbReference type="GO" id="GO:0046656">
    <property type="term" value="P:folic acid biosynthetic process"/>
    <property type="evidence" value="ECO:0007669"/>
    <property type="project" value="UniProtKB-KW"/>
</dbReference>
<gene>
    <name evidence="10" type="ORF">ATY89_00985</name>
    <name evidence="11" type="ORF">ATZ20_04020</name>
</gene>
<dbReference type="InterPro" id="IPR035907">
    <property type="entry name" value="Hppk_sf"/>
</dbReference>
<dbReference type="OrthoDB" id="45897at2157"/>
<dbReference type="InterPro" id="IPR006157">
    <property type="entry name" value="FolB_dom"/>
</dbReference>
<name>A0A0U3FLZ8_9CREN</name>
<dbReference type="GO" id="GO:0016301">
    <property type="term" value="F:kinase activity"/>
    <property type="evidence" value="ECO:0007669"/>
    <property type="project" value="UniProtKB-KW"/>
</dbReference>
<comment type="pathway">
    <text evidence="1">Cofactor biosynthesis; tetrahydrofolate biosynthesis; 2-amino-4-hydroxy-6-hydroxymethyl-7,8-dihydropteridine diphosphate from 7,8-dihydroneopterin triphosphate: step 4/4.</text>
</comment>
<dbReference type="SMR" id="A0A0U3FLZ8"/>
<dbReference type="Gene3D" id="3.30.1130.10">
    <property type="match status" value="1"/>
</dbReference>
<reference evidence="12 13" key="1">
    <citation type="submission" date="2015-12" db="EMBL/GenBank/DDBJ databases">
        <title>A stable core within a dynamic pangenome in Sulfolobus acidocaldarius.</title>
        <authorList>
            <person name="Anderson R."/>
            <person name="Kouris A."/>
            <person name="Seward C."/>
            <person name="Campbell K."/>
            <person name="Whitaker R."/>
        </authorList>
    </citation>
    <scope>NUCLEOTIDE SEQUENCE [LARGE SCALE GENOMIC DNA]</scope>
    <source>
        <strain evidence="10 13">GG12-C01-09</strain>
        <strain evidence="11 12">NG05B_CO5_07</strain>
    </source>
</reference>
<evidence type="ECO:0000313" key="11">
    <source>
        <dbReference type="EMBL" id="ALU31387.1"/>
    </source>
</evidence>
<dbReference type="SUPFAM" id="SSF55083">
    <property type="entry name" value="6-hydroxymethyl-7,8-dihydropterin pyrophosphokinase, HPPK"/>
    <property type="match status" value="1"/>
</dbReference>
<dbReference type="Pfam" id="PF02152">
    <property type="entry name" value="FolB"/>
    <property type="match status" value="1"/>
</dbReference>
<dbReference type="UniPathway" id="UPA00077">
    <property type="reaction ID" value="UER00155"/>
</dbReference>
<dbReference type="InterPro" id="IPR006156">
    <property type="entry name" value="Dihydroneopterin_aldolase"/>
</dbReference>
<dbReference type="NCBIfam" id="TIGR00526">
    <property type="entry name" value="folB_dom"/>
    <property type="match status" value="1"/>
</dbReference>
<keyword evidence="4" id="KW-0808">Transferase</keyword>
<proteinExistence type="inferred from homology"/>
<evidence type="ECO:0000259" key="9">
    <source>
        <dbReference type="SMART" id="SM00905"/>
    </source>
</evidence>
<evidence type="ECO:0000256" key="5">
    <source>
        <dbReference type="ARBA" id="ARBA00022741"/>
    </source>
</evidence>
<dbReference type="GO" id="GO:0005524">
    <property type="term" value="F:ATP binding"/>
    <property type="evidence" value="ECO:0007669"/>
    <property type="project" value="UniProtKB-KW"/>
</dbReference>
<dbReference type="NCBIfam" id="TIGR01498">
    <property type="entry name" value="folK"/>
    <property type="match status" value="1"/>
</dbReference>
<dbReference type="EC" id="2.7.6.3" evidence="3"/>
<evidence type="ECO:0000256" key="6">
    <source>
        <dbReference type="ARBA" id="ARBA00022777"/>
    </source>
</evidence>